<dbReference type="InterPro" id="IPR050490">
    <property type="entry name" value="Bact_solute-bd_prot1"/>
</dbReference>
<comment type="caution">
    <text evidence="4">The sequence shown here is derived from an EMBL/GenBank/DDBJ whole genome shotgun (WGS) entry which is preliminary data.</text>
</comment>
<dbReference type="PANTHER" id="PTHR43649">
    <property type="entry name" value="ARABINOSE-BINDING PROTEIN-RELATED"/>
    <property type="match status" value="1"/>
</dbReference>
<dbReference type="Gene3D" id="3.40.190.10">
    <property type="entry name" value="Periplasmic binding protein-like II"/>
    <property type="match status" value="2"/>
</dbReference>
<evidence type="ECO:0000256" key="1">
    <source>
        <dbReference type="ARBA" id="ARBA00008520"/>
    </source>
</evidence>
<evidence type="ECO:0000256" key="3">
    <source>
        <dbReference type="ARBA" id="ARBA00022729"/>
    </source>
</evidence>
<dbReference type="Proteomes" id="UP000645555">
    <property type="component" value="Unassembled WGS sequence"/>
</dbReference>
<evidence type="ECO:0000313" key="4">
    <source>
        <dbReference type="EMBL" id="GGX42942.1"/>
    </source>
</evidence>
<dbReference type="CDD" id="cd14750">
    <property type="entry name" value="PBP2_TMBP"/>
    <property type="match status" value="1"/>
</dbReference>
<keyword evidence="3" id="KW-0732">Signal</keyword>
<organism evidence="4 5">
    <name type="scientific">Streptomyces fructofermentans</name>
    <dbReference type="NCBI Taxonomy" id="152141"/>
    <lineage>
        <taxon>Bacteria</taxon>
        <taxon>Bacillati</taxon>
        <taxon>Actinomycetota</taxon>
        <taxon>Actinomycetes</taxon>
        <taxon>Kitasatosporales</taxon>
        <taxon>Streptomycetaceae</taxon>
        <taxon>Streptomyces</taxon>
    </lineage>
</organism>
<evidence type="ECO:0000313" key="5">
    <source>
        <dbReference type="Proteomes" id="UP000645555"/>
    </source>
</evidence>
<dbReference type="SUPFAM" id="SSF53850">
    <property type="entry name" value="Periplasmic binding protein-like II"/>
    <property type="match status" value="1"/>
</dbReference>
<reference evidence="4" key="1">
    <citation type="journal article" date="2014" name="Int. J. Syst. Evol. Microbiol.">
        <title>Complete genome sequence of Corynebacterium casei LMG S-19264T (=DSM 44701T), isolated from a smear-ripened cheese.</title>
        <authorList>
            <consortium name="US DOE Joint Genome Institute (JGI-PGF)"/>
            <person name="Walter F."/>
            <person name="Albersmeier A."/>
            <person name="Kalinowski J."/>
            <person name="Ruckert C."/>
        </authorList>
    </citation>
    <scope>NUCLEOTIDE SEQUENCE</scope>
    <source>
        <strain evidence="4">JCM 4956</strain>
    </source>
</reference>
<accession>A0A918N746</accession>
<gene>
    <name evidence="4" type="ORF">GCM10010515_07120</name>
</gene>
<dbReference type="InterPro" id="IPR006059">
    <property type="entry name" value="SBP"/>
</dbReference>
<dbReference type="PANTHER" id="PTHR43649:SF34">
    <property type="entry name" value="ABC TRANSPORTER PERIPLASMIC-BINDING PROTEIN YCJN-RELATED"/>
    <property type="match status" value="1"/>
</dbReference>
<sequence length="549" mass="60214">MGIVERSDLRKRFLDVASGRQCTLRATGAPIGFGGLPQVERIAPPAVEQQEEAEVDRPLPLPWVRRAGPTTGPRWAIGHDMCLLLPYVAFSVRRKGNAARSESRATVRKGGVERMHARCDFRHVSGRKGPGGTRWLRAFAVLPLLASVLAACGSDEGSGRPTLNWYNFPDDSGALQKAADRCSQASGGRYRISYNKLPRAADGQRQQLVRRLAAEDDSLDILGLDVTWAAEFAEARWIREWTGAAKQQAVEGTLRVPLRTSTWKGKLYAVPYNTNAQLLWYRKDLVPTPPRTWAEMLDMAGDLARQGKPHFVETQGAQYEGLTVWFNTLINSAGGSILNASATEPSLGPPAVRAAGIMRDLAKSPAADPSLPNQMEDQNRLAMESGTAAFELNYPFVYPSMKANNPELFKNFRWAPYPRVDPNRPARPTIGGIDLAVSAYSRHPDLAFDAALCLRNRENQLTAALEGGLPPTLRALYDEPAFMKEYPFSREVLAALEAASVRPITPVYQNVSIAVSHTLSPPAGIKPESSVNTIREQIDDALRSEGVIP</sequence>
<dbReference type="AlphaFoldDB" id="A0A918N746"/>
<dbReference type="Pfam" id="PF01547">
    <property type="entry name" value="SBP_bac_1"/>
    <property type="match status" value="1"/>
</dbReference>
<dbReference type="EMBL" id="BMWD01000002">
    <property type="protein sequence ID" value="GGX42942.1"/>
    <property type="molecule type" value="Genomic_DNA"/>
</dbReference>
<keyword evidence="2" id="KW-0813">Transport</keyword>
<name>A0A918N746_9ACTN</name>
<evidence type="ECO:0000256" key="2">
    <source>
        <dbReference type="ARBA" id="ARBA00022448"/>
    </source>
</evidence>
<reference evidence="4" key="2">
    <citation type="submission" date="2020-09" db="EMBL/GenBank/DDBJ databases">
        <authorList>
            <person name="Sun Q."/>
            <person name="Ohkuma M."/>
        </authorList>
    </citation>
    <scope>NUCLEOTIDE SEQUENCE</scope>
    <source>
        <strain evidence="4">JCM 4956</strain>
    </source>
</reference>
<comment type="similarity">
    <text evidence="1">Belongs to the bacterial solute-binding protein 1 family.</text>
</comment>
<proteinExistence type="inferred from homology"/>
<protein>
    <submittedName>
        <fullName evidence="4">Sugar ABC transporter substrate-binding protein</fullName>
    </submittedName>
</protein>
<keyword evidence="5" id="KW-1185">Reference proteome</keyword>